<keyword evidence="2" id="KW-0808">Transferase</keyword>
<dbReference type="Pfam" id="PF00535">
    <property type="entry name" value="Glycos_transf_2"/>
    <property type="match status" value="1"/>
</dbReference>
<keyword evidence="1" id="KW-0328">Glycosyltransferase</keyword>
<comment type="caution">
    <text evidence="4">The sequence shown here is derived from an EMBL/GenBank/DDBJ whole genome shotgun (WGS) entry which is preliminary data.</text>
</comment>
<proteinExistence type="predicted"/>
<sequence length="377" mass="42786">MKSSTNPILSVIMPVYNVSDTLMSSVQSVLQQQVPLELLLINDGSSDTSGMLCDKLATQYPECIRVFHQSNAGVLAARTIGLKHATGDFIIHCDPDDTVPEGAYLRMLNVMELKEVDWVTAPYQRILKDTGEILPQDDEAQLYDYRLARMGVEGHITHELYFEELLRGYIHSGLWNKMMRRTLINESVLQGLCAIGRQDFMEDRYILALILCFNAPRIYMMNDTDPVYNYYLNAASITENISFERYIESDKLLHIIEQLVTPHKNREAVSDSISAKIQQAASTQPPYNNASIRLQQAALAGRIRNFIGGVFSFGGRQIRHDTRFTPINIKAVLRAPLKWTTKTMAVMELLGIPFAQSADRFSKTVLRRKNKKTETEM</sequence>
<dbReference type="SUPFAM" id="SSF53448">
    <property type="entry name" value="Nucleotide-diphospho-sugar transferases"/>
    <property type="match status" value="1"/>
</dbReference>
<dbReference type="InterPro" id="IPR001173">
    <property type="entry name" value="Glyco_trans_2-like"/>
</dbReference>
<reference evidence="4 5" key="1">
    <citation type="journal article" date="2025" name="Int. J. Syst. Evol. Microbiol.">
        <title>Desulfovibrio falkowii sp. nov., Porphyromonas miyakawae sp. nov., Mediterraneibacter flintii sp. nov. and Owariibacterium komagatae gen. nov., sp. nov., isolated from human faeces.</title>
        <authorList>
            <person name="Hamaguchi T."/>
            <person name="Ohara M."/>
            <person name="Hisatomi A."/>
            <person name="Sekiguchi K."/>
            <person name="Takeda J.I."/>
            <person name="Ueyama J."/>
            <person name="Ito M."/>
            <person name="Nishiwaki H."/>
            <person name="Ogi T."/>
            <person name="Hirayama M."/>
            <person name="Ohkuma M."/>
            <person name="Sakamoto M."/>
            <person name="Ohno K."/>
        </authorList>
    </citation>
    <scope>NUCLEOTIDE SEQUENCE [LARGE SCALE GENOMIC DNA]</scope>
    <source>
        <strain evidence="4 5">13CB11C</strain>
    </source>
</reference>
<protein>
    <recommendedName>
        <fullName evidence="3">Glycosyltransferase 2-like domain-containing protein</fullName>
    </recommendedName>
</protein>
<dbReference type="CDD" id="cd00761">
    <property type="entry name" value="Glyco_tranf_GTA_type"/>
    <property type="match status" value="1"/>
</dbReference>
<organism evidence="4 5">
    <name type="scientific">Porphyromonas miyakawae</name>
    <dbReference type="NCBI Taxonomy" id="3137470"/>
    <lineage>
        <taxon>Bacteria</taxon>
        <taxon>Pseudomonadati</taxon>
        <taxon>Bacteroidota</taxon>
        <taxon>Bacteroidia</taxon>
        <taxon>Bacteroidales</taxon>
        <taxon>Porphyromonadaceae</taxon>
        <taxon>Porphyromonas</taxon>
    </lineage>
</organism>
<evidence type="ECO:0000259" key="3">
    <source>
        <dbReference type="Pfam" id="PF00535"/>
    </source>
</evidence>
<feature type="domain" description="Glycosyltransferase 2-like" evidence="3">
    <location>
        <begin position="10"/>
        <end position="152"/>
    </location>
</feature>
<evidence type="ECO:0000313" key="5">
    <source>
        <dbReference type="Proteomes" id="UP001628220"/>
    </source>
</evidence>
<dbReference type="EMBL" id="BAAFSF010000001">
    <property type="protein sequence ID" value="GAB1251405.1"/>
    <property type="molecule type" value="Genomic_DNA"/>
</dbReference>
<gene>
    <name evidence="4" type="ORF">Tsumi_05090</name>
</gene>
<evidence type="ECO:0000256" key="1">
    <source>
        <dbReference type="ARBA" id="ARBA00022676"/>
    </source>
</evidence>
<dbReference type="PANTHER" id="PTHR22916:SF51">
    <property type="entry name" value="GLYCOSYLTRANSFERASE EPSH-RELATED"/>
    <property type="match status" value="1"/>
</dbReference>
<dbReference type="Gene3D" id="3.90.550.10">
    <property type="entry name" value="Spore Coat Polysaccharide Biosynthesis Protein SpsA, Chain A"/>
    <property type="match status" value="1"/>
</dbReference>
<evidence type="ECO:0000313" key="4">
    <source>
        <dbReference type="EMBL" id="GAB1251405.1"/>
    </source>
</evidence>
<accession>A0ABQ0E106</accession>
<dbReference type="Proteomes" id="UP001628220">
    <property type="component" value="Unassembled WGS sequence"/>
</dbReference>
<dbReference type="InterPro" id="IPR029044">
    <property type="entry name" value="Nucleotide-diphossugar_trans"/>
</dbReference>
<dbReference type="RefSeq" id="WP_411915216.1">
    <property type="nucleotide sequence ID" value="NZ_BAAFSF010000001.1"/>
</dbReference>
<dbReference type="PANTHER" id="PTHR22916">
    <property type="entry name" value="GLYCOSYLTRANSFERASE"/>
    <property type="match status" value="1"/>
</dbReference>
<keyword evidence="5" id="KW-1185">Reference proteome</keyword>
<evidence type="ECO:0000256" key="2">
    <source>
        <dbReference type="ARBA" id="ARBA00022679"/>
    </source>
</evidence>
<name>A0ABQ0E106_9PORP</name>